<dbReference type="GO" id="GO:0043043">
    <property type="term" value="P:peptide biosynthetic process"/>
    <property type="evidence" value="ECO:0007669"/>
    <property type="project" value="InterPro"/>
</dbReference>
<dbReference type="PANTHER" id="PTHR30053:SF14">
    <property type="entry name" value="TRANSLATION ELONGATION FACTOR KOW-LIKE DOMAIN-CONTAINING PROTEIN"/>
    <property type="match status" value="1"/>
</dbReference>
<gene>
    <name evidence="7" type="primary">efp</name>
    <name evidence="12" type="ORF">UX87_C0036G0001</name>
</gene>
<evidence type="ECO:0000259" key="10">
    <source>
        <dbReference type="SMART" id="SM00841"/>
    </source>
</evidence>
<dbReference type="InterPro" id="IPR013185">
    <property type="entry name" value="Transl_elong_KOW-like"/>
</dbReference>
<dbReference type="AlphaFoldDB" id="A0A0G1S118"/>
<dbReference type="FunFam" id="2.30.30.30:FF:000003">
    <property type="entry name" value="Elongation factor P"/>
    <property type="match status" value="1"/>
</dbReference>
<dbReference type="SUPFAM" id="SSF50104">
    <property type="entry name" value="Translation proteins SH3-like domain"/>
    <property type="match status" value="1"/>
</dbReference>
<comment type="caution">
    <text evidence="12">The sequence shown here is derived from an EMBL/GenBank/DDBJ whole genome shotgun (WGS) entry which is preliminary data.</text>
</comment>
<dbReference type="Pfam" id="PF01132">
    <property type="entry name" value="EFP"/>
    <property type="match status" value="1"/>
</dbReference>
<evidence type="ECO:0000256" key="4">
    <source>
        <dbReference type="ARBA" id="ARBA00022490"/>
    </source>
</evidence>
<organism evidence="12 13">
    <name type="scientific">Candidatus Amesbacteria bacterium GW2011_GWA1_47_16</name>
    <dbReference type="NCBI Taxonomy" id="1618353"/>
    <lineage>
        <taxon>Bacteria</taxon>
        <taxon>Candidatus Amesiibacteriota</taxon>
    </lineage>
</organism>
<evidence type="ECO:0000256" key="2">
    <source>
        <dbReference type="ARBA" id="ARBA00004815"/>
    </source>
</evidence>
<dbReference type="InterPro" id="IPR020599">
    <property type="entry name" value="Transl_elong_fac_P/YeiP"/>
</dbReference>
<dbReference type="InterPro" id="IPR008991">
    <property type="entry name" value="Translation_prot_SH3-like_sf"/>
</dbReference>
<keyword evidence="5 7" id="KW-0251">Elongation factor</keyword>
<comment type="pathway">
    <text evidence="2 7">Protein biosynthesis; polypeptide chain elongation.</text>
</comment>
<feature type="domain" description="Elongation factor P C-terminal" evidence="10">
    <location>
        <begin position="131"/>
        <end position="186"/>
    </location>
</feature>
<dbReference type="PIRSF" id="PIRSF005901">
    <property type="entry name" value="EF-P"/>
    <property type="match status" value="1"/>
</dbReference>
<dbReference type="FunFam" id="2.40.50.140:FF:000009">
    <property type="entry name" value="Elongation factor P"/>
    <property type="match status" value="1"/>
</dbReference>
<dbReference type="NCBIfam" id="NF001810">
    <property type="entry name" value="PRK00529.1"/>
    <property type="match status" value="1"/>
</dbReference>
<dbReference type="Gene3D" id="2.30.30.30">
    <property type="match status" value="1"/>
</dbReference>
<evidence type="ECO:0000313" key="12">
    <source>
        <dbReference type="EMBL" id="KKU63032.1"/>
    </source>
</evidence>
<reference evidence="12 13" key="1">
    <citation type="journal article" date="2015" name="Nature">
        <title>rRNA introns, odd ribosomes, and small enigmatic genomes across a large radiation of phyla.</title>
        <authorList>
            <person name="Brown C.T."/>
            <person name="Hug L.A."/>
            <person name="Thomas B.C."/>
            <person name="Sharon I."/>
            <person name="Castelle C.J."/>
            <person name="Singh A."/>
            <person name="Wilkins M.J."/>
            <person name="Williams K.H."/>
            <person name="Banfield J.F."/>
        </authorList>
    </citation>
    <scope>NUCLEOTIDE SEQUENCE [LARGE SCALE GENOMIC DNA]</scope>
</reference>
<comment type="function">
    <text evidence="7">Involved in peptide bond synthesis. Stimulates efficient translation and peptide-bond synthesis on native or reconstituted 70S ribosomes in vitro. Probably functions indirectly by altering the affinity of the ribosome for aminoacyl-tRNA, thus increasing their reactivity as acceptors for peptidyl transferase.</text>
</comment>
<evidence type="ECO:0000256" key="3">
    <source>
        <dbReference type="ARBA" id="ARBA00009479"/>
    </source>
</evidence>
<dbReference type="UniPathway" id="UPA00345"/>
<dbReference type="Pfam" id="PF08207">
    <property type="entry name" value="EFP_N"/>
    <property type="match status" value="1"/>
</dbReference>
<feature type="domain" description="Translation elongation factor P/YeiP central" evidence="11">
    <location>
        <begin position="69"/>
        <end position="123"/>
    </location>
</feature>
<dbReference type="SMART" id="SM01185">
    <property type="entry name" value="EFP"/>
    <property type="match status" value="1"/>
</dbReference>
<dbReference type="GO" id="GO:0005829">
    <property type="term" value="C:cytosol"/>
    <property type="evidence" value="ECO:0007669"/>
    <property type="project" value="UniProtKB-ARBA"/>
</dbReference>
<dbReference type="InterPro" id="IPR011768">
    <property type="entry name" value="Transl_elongation_fac_P"/>
</dbReference>
<dbReference type="PANTHER" id="PTHR30053">
    <property type="entry name" value="ELONGATION FACTOR P"/>
    <property type="match status" value="1"/>
</dbReference>
<dbReference type="InterPro" id="IPR014722">
    <property type="entry name" value="Rib_uL2_dom2"/>
</dbReference>
<evidence type="ECO:0000256" key="7">
    <source>
        <dbReference type="HAMAP-Rule" id="MF_00141"/>
    </source>
</evidence>
<dbReference type="CDD" id="cd05794">
    <property type="entry name" value="S1_EF-P_repeat_2"/>
    <property type="match status" value="1"/>
</dbReference>
<dbReference type="GO" id="GO:0003746">
    <property type="term" value="F:translation elongation factor activity"/>
    <property type="evidence" value="ECO:0007669"/>
    <property type="project" value="UniProtKB-UniRule"/>
</dbReference>
<dbReference type="InterPro" id="IPR015365">
    <property type="entry name" value="Elong-fact-P_C"/>
</dbReference>
<sequence length="189" mass="21375">MAAIAVQDIRNGTFFLLDGQPYTGLKYEHIKMGRGSATIKIKMRNLLSGSTTEKSFINSARVEEIEVLRKPMQYLYRDGDKFVFMDPKTFEQLEISSAVAAENGQYLTEGIQVNVLVWGERPLWIELPPKMEFTVVQTDPGVKGNSVSNLYKSAKLDNEMTTRVPLFINEGEKVLIDTRDGSYAERVKN</sequence>
<protein>
    <recommendedName>
        <fullName evidence="7 8">Elongation factor P</fullName>
        <shortName evidence="7">EF-P</shortName>
    </recommendedName>
</protein>
<dbReference type="HAMAP" id="MF_00141">
    <property type="entry name" value="EF_P"/>
    <property type="match status" value="1"/>
</dbReference>
<dbReference type="CDD" id="cd04470">
    <property type="entry name" value="S1_EF-P_repeat_1"/>
    <property type="match status" value="1"/>
</dbReference>
<keyword evidence="6 7" id="KW-0648">Protein biosynthesis</keyword>
<dbReference type="InterPro" id="IPR001059">
    <property type="entry name" value="Transl_elong_P/YeiP_cen"/>
</dbReference>
<accession>A0A0G1S118</accession>
<evidence type="ECO:0000256" key="6">
    <source>
        <dbReference type="ARBA" id="ARBA00022917"/>
    </source>
</evidence>
<dbReference type="FunFam" id="2.40.50.140:FF:000004">
    <property type="entry name" value="Elongation factor P"/>
    <property type="match status" value="1"/>
</dbReference>
<evidence type="ECO:0000259" key="11">
    <source>
        <dbReference type="SMART" id="SM01185"/>
    </source>
</evidence>
<comment type="subcellular location">
    <subcellularLocation>
        <location evidence="1 7">Cytoplasm</location>
    </subcellularLocation>
</comment>
<keyword evidence="4 7" id="KW-0963">Cytoplasm</keyword>
<comment type="similarity">
    <text evidence="3 7 9">Belongs to the elongation factor P family.</text>
</comment>
<dbReference type="SUPFAM" id="SSF50249">
    <property type="entry name" value="Nucleic acid-binding proteins"/>
    <property type="match status" value="2"/>
</dbReference>
<evidence type="ECO:0000256" key="5">
    <source>
        <dbReference type="ARBA" id="ARBA00022768"/>
    </source>
</evidence>
<evidence type="ECO:0000256" key="1">
    <source>
        <dbReference type="ARBA" id="ARBA00004496"/>
    </source>
</evidence>
<dbReference type="NCBIfam" id="TIGR00038">
    <property type="entry name" value="efp"/>
    <property type="match status" value="1"/>
</dbReference>
<dbReference type="Pfam" id="PF09285">
    <property type="entry name" value="Elong-fact-P_C"/>
    <property type="match status" value="1"/>
</dbReference>
<evidence type="ECO:0000313" key="13">
    <source>
        <dbReference type="Proteomes" id="UP000034364"/>
    </source>
</evidence>
<dbReference type="PATRIC" id="fig|1618353.3.peg.937"/>
<name>A0A0G1S118_9BACT</name>
<evidence type="ECO:0000256" key="8">
    <source>
        <dbReference type="NCBIfam" id="TIGR00038"/>
    </source>
</evidence>
<dbReference type="InterPro" id="IPR012340">
    <property type="entry name" value="NA-bd_OB-fold"/>
</dbReference>
<dbReference type="SMART" id="SM00841">
    <property type="entry name" value="Elong-fact-P_C"/>
    <property type="match status" value="1"/>
</dbReference>
<proteinExistence type="inferred from homology"/>
<evidence type="ECO:0000256" key="9">
    <source>
        <dbReference type="RuleBase" id="RU004389"/>
    </source>
</evidence>
<dbReference type="Proteomes" id="UP000034364">
    <property type="component" value="Unassembled WGS sequence"/>
</dbReference>
<dbReference type="Gene3D" id="2.40.50.140">
    <property type="entry name" value="Nucleic acid-binding proteins"/>
    <property type="match status" value="2"/>
</dbReference>
<dbReference type="EMBL" id="LCNV01000036">
    <property type="protein sequence ID" value="KKU63032.1"/>
    <property type="molecule type" value="Genomic_DNA"/>
</dbReference>